<feature type="non-terminal residue" evidence="2">
    <location>
        <position position="1"/>
    </location>
</feature>
<sequence length="25" mass="2550">DSPLHRRGPGRPGTPHASGAAADRL</sequence>
<dbReference type="EMBL" id="CADCUU010000306">
    <property type="protein sequence ID" value="CAA9419799.1"/>
    <property type="molecule type" value="Genomic_DNA"/>
</dbReference>
<name>A0A6J4PMX0_9RHOB</name>
<protein>
    <submittedName>
        <fullName evidence="2">Uncharacterized protein</fullName>
    </submittedName>
</protein>
<dbReference type="AlphaFoldDB" id="A0A6J4PMX0"/>
<feature type="non-terminal residue" evidence="2">
    <location>
        <position position="25"/>
    </location>
</feature>
<evidence type="ECO:0000313" key="2">
    <source>
        <dbReference type="EMBL" id="CAA9419799.1"/>
    </source>
</evidence>
<evidence type="ECO:0000256" key="1">
    <source>
        <dbReference type="SAM" id="MobiDB-lite"/>
    </source>
</evidence>
<proteinExistence type="predicted"/>
<reference evidence="2" key="1">
    <citation type="submission" date="2020-02" db="EMBL/GenBank/DDBJ databases">
        <authorList>
            <person name="Meier V. D."/>
        </authorList>
    </citation>
    <scope>NUCLEOTIDE SEQUENCE</scope>
    <source>
        <strain evidence="2">AVDCRST_MAG15</strain>
    </source>
</reference>
<accession>A0A6J4PMX0</accession>
<organism evidence="2">
    <name type="scientific">uncultured Rubellimicrobium sp</name>
    <dbReference type="NCBI Taxonomy" id="543078"/>
    <lineage>
        <taxon>Bacteria</taxon>
        <taxon>Pseudomonadati</taxon>
        <taxon>Pseudomonadota</taxon>
        <taxon>Alphaproteobacteria</taxon>
        <taxon>Rhodobacterales</taxon>
        <taxon>Roseobacteraceae</taxon>
        <taxon>Rubellimicrobium</taxon>
        <taxon>environmental samples</taxon>
    </lineage>
</organism>
<gene>
    <name evidence="2" type="ORF">AVDCRST_MAG15-2115</name>
</gene>
<feature type="region of interest" description="Disordered" evidence="1">
    <location>
        <begin position="1"/>
        <end position="25"/>
    </location>
</feature>